<reference evidence="1" key="2">
    <citation type="journal article" date="2015" name="Fish Shellfish Immunol.">
        <title>Early steps in the European eel (Anguilla anguilla)-Vibrio vulnificus interaction in the gills: Role of the RtxA13 toxin.</title>
        <authorList>
            <person name="Callol A."/>
            <person name="Pajuelo D."/>
            <person name="Ebbesson L."/>
            <person name="Teles M."/>
            <person name="MacKenzie S."/>
            <person name="Amaro C."/>
        </authorList>
    </citation>
    <scope>NUCLEOTIDE SEQUENCE</scope>
</reference>
<protein>
    <submittedName>
        <fullName evidence="1">Uncharacterized protein</fullName>
    </submittedName>
</protein>
<organism evidence="1">
    <name type="scientific">Anguilla anguilla</name>
    <name type="common">European freshwater eel</name>
    <name type="synonym">Muraena anguilla</name>
    <dbReference type="NCBI Taxonomy" id="7936"/>
    <lineage>
        <taxon>Eukaryota</taxon>
        <taxon>Metazoa</taxon>
        <taxon>Chordata</taxon>
        <taxon>Craniata</taxon>
        <taxon>Vertebrata</taxon>
        <taxon>Euteleostomi</taxon>
        <taxon>Actinopterygii</taxon>
        <taxon>Neopterygii</taxon>
        <taxon>Teleostei</taxon>
        <taxon>Anguilliformes</taxon>
        <taxon>Anguillidae</taxon>
        <taxon>Anguilla</taxon>
    </lineage>
</organism>
<name>A0A0E9RQD3_ANGAN</name>
<dbReference type="EMBL" id="GBXM01078014">
    <property type="protein sequence ID" value="JAH30563.1"/>
    <property type="molecule type" value="Transcribed_RNA"/>
</dbReference>
<proteinExistence type="predicted"/>
<dbReference type="AlphaFoldDB" id="A0A0E9RQD3"/>
<accession>A0A0E9RQD3</accession>
<evidence type="ECO:0000313" key="1">
    <source>
        <dbReference type="EMBL" id="JAH30563.1"/>
    </source>
</evidence>
<reference evidence="1" key="1">
    <citation type="submission" date="2014-11" db="EMBL/GenBank/DDBJ databases">
        <authorList>
            <person name="Amaro Gonzalez C."/>
        </authorList>
    </citation>
    <scope>NUCLEOTIDE SEQUENCE</scope>
</reference>
<sequence length="21" mass="2307">MKNTCYSHRPIPSLTDIVSGS</sequence>